<accession>A0ABT3C900</accession>
<comment type="caution">
    <text evidence="2">The sequence shown here is derived from an EMBL/GenBank/DDBJ whole genome shotgun (WGS) entry which is preliminary data.</text>
</comment>
<evidence type="ECO:0000256" key="1">
    <source>
        <dbReference type="SAM" id="Phobius"/>
    </source>
</evidence>
<reference evidence="2 3" key="1">
    <citation type="journal article" date="2022" name="BMC Genomics">
        <title>Comparative genome analysis of mycobacteria focusing on tRNA and non-coding RNA.</title>
        <authorList>
            <person name="Behra P.R.K."/>
            <person name="Pettersson B.M.F."/>
            <person name="Ramesh M."/>
            <person name="Das S."/>
            <person name="Dasgupta S."/>
            <person name="Kirsebom L.A."/>
        </authorList>
    </citation>
    <scope>NUCLEOTIDE SEQUENCE [LARGE SCALE GENOMIC DNA]</scope>
    <source>
        <strain evidence="2 3">DSM 44078</strain>
    </source>
</reference>
<name>A0ABT3C900_9MYCO</name>
<organism evidence="2 3">
    <name type="scientific">Mycolicibacterium komossense</name>
    <dbReference type="NCBI Taxonomy" id="1779"/>
    <lineage>
        <taxon>Bacteria</taxon>
        <taxon>Bacillati</taxon>
        <taxon>Actinomycetota</taxon>
        <taxon>Actinomycetes</taxon>
        <taxon>Mycobacteriales</taxon>
        <taxon>Mycobacteriaceae</taxon>
        <taxon>Mycolicibacterium</taxon>
    </lineage>
</organism>
<gene>
    <name evidence="2" type="ORF">H7J73_07920</name>
</gene>
<keyword evidence="1" id="KW-0472">Membrane</keyword>
<evidence type="ECO:0000313" key="2">
    <source>
        <dbReference type="EMBL" id="MCV7225958.1"/>
    </source>
</evidence>
<dbReference type="Proteomes" id="UP001526201">
    <property type="component" value="Unassembled WGS sequence"/>
</dbReference>
<keyword evidence="3" id="KW-1185">Reference proteome</keyword>
<keyword evidence="1" id="KW-1133">Transmembrane helix</keyword>
<sequence length="78" mass="8395">MSVLTTGIAIAAFLTLARAQADWSRLPVAIWIGAVAAVAVGVAGGIRRWPDLPWLAGPSNWRLARTVMALRFRLESLP</sequence>
<protein>
    <submittedName>
        <fullName evidence="2">Uncharacterized protein</fullName>
    </submittedName>
</protein>
<feature type="transmembrane region" description="Helical" evidence="1">
    <location>
        <begin position="29"/>
        <end position="46"/>
    </location>
</feature>
<proteinExistence type="predicted"/>
<evidence type="ECO:0000313" key="3">
    <source>
        <dbReference type="Proteomes" id="UP001526201"/>
    </source>
</evidence>
<dbReference type="RefSeq" id="WP_264066795.1">
    <property type="nucleotide sequence ID" value="NZ_JACKTY010000020.1"/>
</dbReference>
<keyword evidence="1" id="KW-0812">Transmembrane</keyword>
<dbReference type="EMBL" id="JACKTY010000020">
    <property type="protein sequence ID" value="MCV7225958.1"/>
    <property type="molecule type" value="Genomic_DNA"/>
</dbReference>